<dbReference type="InterPro" id="IPR001296">
    <property type="entry name" value="Glyco_trans_1"/>
</dbReference>
<dbReference type="Proteomes" id="UP001165430">
    <property type="component" value="Unassembled WGS sequence"/>
</dbReference>
<dbReference type="Gene3D" id="3.40.50.2000">
    <property type="entry name" value="Glycogen Phosphorylase B"/>
    <property type="match status" value="2"/>
</dbReference>
<dbReference type="EMBL" id="JAKZGO010000001">
    <property type="protein sequence ID" value="MCH7412057.1"/>
    <property type="molecule type" value="Genomic_DNA"/>
</dbReference>
<organism evidence="3 4">
    <name type="scientific">Belliella alkalica</name>
    <dbReference type="NCBI Taxonomy" id="1730871"/>
    <lineage>
        <taxon>Bacteria</taxon>
        <taxon>Pseudomonadati</taxon>
        <taxon>Bacteroidota</taxon>
        <taxon>Cytophagia</taxon>
        <taxon>Cytophagales</taxon>
        <taxon>Cyclobacteriaceae</taxon>
        <taxon>Belliella</taxon>
    </lineage>
</organism>
<keyword evidence="1" id="KW-0808">Transferase</keyword>
<protein>
    <submittedName>
        <fullName evidence="3">Glycosyltransferase family 4 protein</fullName>
    </submittedName>
</protein>
<reference evidence="3" key="1">
    <citation type="submission" date="2022-03" db="EMBL/GenBank/DDBJ databases">
        <title>De novo assembled genomes of Belliella spp. (Cyclobacteriaceae) strains.</title>
        <authorList>
            <person name="Szabo A."/>
            <person name="Korponai K."/>
            <person name="Felfoldi T."/>
        </authorList>
    </citation>
    <scope>NUCLEOTIDE SEQUENCE</scope>
    <source>
        <strain evidence="3">DSM 111903</strain>
    </source>
</reference>
<dbReference type="RefSeq" id="WP_241409447.1">
    <property type="nucleotide sequence ID" value="NZ_JAKZGO010000001.1"/>
</dbReference>
<evidence type="ECO:0000256" key="1">
    <source>
        <dbReference type="ARBA" id="ARBA00022679"/>
    </source>
</evidence>
<name>A0ABS9V6L6_9BACT</name>
<keyword evidence="4" id="KW-1185">Reference proteome</keyword>
<dbReference type="SUPFAM" id="SSF53756">
    <property type="entry name" value="UDP-Glycosyltransferase/glycogen phosphorylase"/>
    <property type="match status" value="1"/>
</dbReference>
<proteinExistence type="predicted"/>
<dbReference type="CDD" id="cd03801">
    <property type="entry name" value="GT4_PimA-like"/>
    <property type="match status" value="1"/>
</dbReference>
<dbReference type="Pfam" id="PF00534">
    <property type="entry name" value="Glycos_transf_1"/>
    <property type="match status" value="1"/>
</dbReference>
<dbReference type="PANTHER" id="PTHR46401:SF2">
    <property type="entry name" value="GLYCOSYLTRANSFERASE WBBK-RELATED"/>
    <property type="match status" value="1"/>
</dbReference>
<evidence type="ECO:0000259" key="2">
    <source>
        <dbReference type="Pfam" id="PF00534"/>
    </source>
</evidence>
<evidence type="ECO:0000313" key="3">
    <source>
        <dbReference type="EMBL" id="MCH7412057.1"/>
    </source>
</evidence>
<comment type="caution">
    <text evidence="3">The sequence shown here is derived from an EMBL/GenBank/DDBJ whole genome shotgun (WGS) entry which is preliminary data.</text>
</comment>
<gene>
    <name evidence="3" type="ORF">MM213_01070</name>
</gene>
<feature type="domain" description="Glycosyl transferase family 1" evidence="2">
    <location>
        <begin position="201"/>
        <end position="350"/>
    </location>
</feature>
<dbReference type="PANTHER" id="PTHR46401">
    <property type="entry name" value="GLYCOSYLTRANSFERASE WBBK-RELATED"/>
    <property type="match status" value="1"/>
</dbReference>
<evidence type="ECO:0000313" key="4">
    <source>
        <dbReference type="Proteomes" id="UP001165430"/>
    </source>
</evidence>
<sequence length="398" mass="45023">MKILFVHDGPMMSNPSKTVFYGVHYTNEIVDRYSYFGDSVTFLMRNIVISEADGGQFTPLTHPAFNFIEVPNFKSIRSILRQKEAKSIIEKAVSEHDVIIARLPSANGVIAKKSAEKLGKPVLVEVVACVFDALWNYDWRGKLLAHYKMFQYKRHIRSASHVIYVTEKFLQERYPTQGKSVGCSDVVLQYLNKEILEKRLRKISNFSGKIVLGTVAAIDVPYKGHADVIKALSRLKKIGNTNFLYKIVGQGNPERLNALIEKLNLIEQVEILGSLPHKKIFDFFDSLDSYIQPSSVEGMPRSVIEAMSMGCPVLATELGGHPELITKEALYKPGDIIKLTELLSDFSNLPLKKWATENFNRSLDFKSDILSQKRMQFYSAFKTFADSNLIAPTQKDET</sequence>
<accession>A0ABS9V6L6</accession>